<dbReference type="RefSeq" id="WP_396678577.1">
    <property type="nucleotide sequence ID" value="NZ_JBIRPU010000005.1"/>
</dbReference>
<proteinExistence type="predicted"/>
<comment type="caution">
    <text evidence="4">The sequence shown here is derived from an EMBL/GenBank/DDBJ whole genome shotgun (WGS) entry which is preliminary data.</text>
</comment>
<evidence type="ECO:0000259" key="3">
    <source>
        <dbReference type="Pfam" id="PF25116"/>
    </source>
</evidence>
<feature type="region of interest" description="Disordered" evidence="1">
    <location>
        <begin position="12"/>
        <end position="69"/>
    </location>
</feature>
<protein>
    <submittedName>
        <fullName evidence="4">Uncharacterized protein</fullName>
    </submittedName>
</protein>
<feature type="domain" description="Agd3 deacetylase" evidence="2">
    <location>
        <begin position="387"/>
        <end position="623"/>
    </location>
</feature>
<evidence type="ECO:0000259" key="2">
    <source>
        <dbReference type="Pfam" id="PF25115"/>
    </source>
</evidence>
<evidence type="ECO:0000256" key="1">
    <source>
        <dbReference type="SAM" id="MobiDB-lite"/>
    </source>
</evidence>
<evidence type="ECO:0000313" key="4">
    <source>
        <dbReference type="EMBL" id="MFI0793285.1"/>
    </source>
</evidence>
<dbReference type="InterPro" id="IPR056827">
    <property type="entry name" value="CBM87_Agd3"/>
</dbReference>
<evidence type="ECO:0000313" key="5">
    <source>
        <dbReference type="Proteomes" id="UP001611075"/>
    </source>
</evidence>
<dbReference type="Pfam" id="PF25116">
    <property type="entry name" value="CBM87_Agd3"/>
    <property type="match status" value="1"/>
</dbReference>
<sequence>MTALTVVLGTQAPGLARPPAPPAVPAQPPISPGLGQVAGKKEARPGPLPTRSGTVKVAESKQSARSGGVGTQALNDKVALRALIVATNTADFGVATLTTTLNRVGAAYDIVYTATESVTPSTLVRPDGVGKYNAILLTNSMQLYESGGNYLSGLTSTEWNTLWAYERNFQVRQAALYTSYGTWPEDYCLTSNGESAVGDTPLPVSLTTNGAAVFDYLSSSAQIPVTQSYVYRTSIRSGCSADALMTNGSDVLAVRSTSPDGRERIALTFTSNQYLLHSDLLVYGLFRWTTKGLHFGEQKHHLNVDIDDWFNTSDHYHDDGTVEYSPGFQVSGHDTVNLDAQQTALRTAHPQAAGFTFNIAYNGADIDPFAGDTCSPNGDATTLTATTKCLKNNFRWTNHTFNHPELNMTDYNTTYSEIDTNRTAGAAIGLNAPTTVLKTPEYSGLGVYNDDPENDTGPPTDHGLAASNPALLEAAGDLGINAMIGNMSFPSHVPANFNGATAHPLDQSIAVVPCWPTNIAYHTTTPAEETVFYNSFYGPNGLFPYWPTDRTFAQVLDYESGVALQHVASGSIYAHTFHIANVRDYGAGKSLLTDWVKGVLTKYDSFYAVPLLNSAWTDIAAYTKATTAHFAARNAGAEAIYDRTTGDITVSSPAAGTLRLGGVTTATAGATTYGSDVTVPVTLVANTAVTFDAAPRL</sequence>
<dbReference type="Pfam" id="PF25115">
    <property type="entry name" value="Agd3_CE"/>
    <property type="match status" value="1"/>
</dbReference>
<organism evidence="4 5">
    <name type="scientific">Micromonospora rubida</name>
    <dbReference type="NCBI Taxonomy" id="2697657"/>
    <lineage>
        <taxon>Bacteria</taxon>
        <taxon>Bacillati</taxon>
        <taxon>Actinomycetota</taxon>
        <taxon>Actinomycetes</taxon>
        <taxon>Micromonosporales</taxon>
        <taxon>Micromonosporaceae</taxon>
        <taxon>Micromonospora</taxon>
    </lineage>
</organism>
<accession>A0ABW7SJE7</accession>
<gene>
    <name evidence="4" type="ORF">ACH4OY_11365</name>
</gene>
<name>A0ABW7SJE7_9ACTN</name>
<dbReference type="EMBL" id="JBIRPU010000005">
    <property type="protein sequence ID" value="MFI0793285.1"/>
    <property type="molecule type" value="Genomic_DNA"/>
</dbReference>
<dbReference type="InterPro" id="IPR056826">
    <property type="entry name" value="Agd3_CE"/>
</dbReference>
<dbReference type="Proteomes" id="UP001611075">
    <property type="component" value="Unassembled WGS sequence"/>
</dbReference>
<feature type="domain" description="Agd3 CBM87" evidence="3">
    <location>
        <begin position="80"/>
        <end position="241"/>
    </location>
</feature>
<keyword evidence="5" id="KW-1185">Reference proteome</keyword>
<feature type="compositionally biased region" description="Pro residues" evidence="1">
    <location>
        <begin position="16"/>
        <end position="31"/>
    </location>
</feature>
<reference evidence="4 5" key="1">
    <citation type="submission" date="2024-10" db="EMBL/GenBank/DDBJ databases">
        <title>The Natural Products Discovery Center: Release of the First 8490 Sequenced Strains for Exploring Actinobacteria Biosynthetic Diversity.</title>
        <authorList>
            <person name="Kalkreuter E."/>
            <person name="Kautsar S.A."/>
            <person name="Yang D."/>
            <person name="Bader C.D."/>
            <person name="Teijaro C.N."/>
            <person name="Fluegel L."/>
            <person name="Davis C.M."/>
            <person name="Simpson J.R."/>
            <person name="Lauterbach L."/>
            <person name="Steele A.D."/>
            <person name="Gui C."/>
            <person name="Meng S."/>
            <person name="Li G."/>
            <person name="Viehrig K."/>
            <person name="Ye F."/>
            <person name="Su P."/>
            <person name="Kiefer A.F."/>
            <person name="Nichols A."/>
            <person name="Cepeda A.J."/>
            <person name="Yan W."/>
            <person name="Fan B."/>
            <person name="Jiang Y."/>
            <person name="Adhikari A."/>
            <person name="Zheng C.-J."/>
            <person name="Schuster L."/>
            <person name="Cowan T.M."/>
            <person name="Smanski M.J."/>
            <person name="Chevrette M.G."/>
            <person name="De Carvalho L.P.S."/>
            <person name="Shen B."/>
        </authorList>
    </citation>
    <scope>NUCLEOTIDE SEQUENCE [LARGE SCALE GENOMIC DNA]</scope>
    <source>
        <strain evidence="4 5">NPDC021253</strain>
    </source>
</reference>